<dbReference type="PANTHER" id="PTHR43245">
    <property type="entry name" value="BIFUNCTIONAL POLYMYXIN RESISTANCE PROTEIN ARNA"/>
    <property type="match status" value="1"/>
</dbReference>
<keyword evidence="2 4" id="KW-0560">Oxidoreductase</keyword>
<dbReference type="SUPFAM" id="SSF51735">
    <property type="entry name" value="NAD(P)-binding Rossmann-fold domains"/>
    <property type="match status" value="1"/>
</dbReference>
<dbReference type="InterPro" id="IPR036291">
    <property type="entry name" value="NAD(P)-bd_dom_sf"/>
</dbReference>
<keyword evidence="4" id="KW-0413">Isomerase</keyword>
<dbReference type="InterPro" id="IPR002225">
    <property type="entry name" value="3Beta_OHSteriod_DH/Estase"/>
</dbReference>
<gene>
    <name evidence="4" type="ORF">V5J35_003431</name>
</gene>
<dbReference type="EMBL" id="JBEWTB010000002">
    <property type="protein sequence ID" value="MET4758239.1"/>
    <property type="molecule type" value="Genomic_DNA"/>
</dbReference>
<dbReference type="EC" id="5.3.3.1" evidence="4"/>
<dbReference type="GO" id="GO:0003854">
    <property type="term" value="F:3-beta-hydroxy-Delta5-steroid dehydrogenase (NAD+) activity"/>
    <property type="evidence" value="ECO:0007669"/>
    <property type="project" value="UniProtKB-EC"/>
</dbReference>
<evidence type="ECO:0000313" key="4">
    <source>
        <dbReference type="EMBL" id="MET4758239.1"/>
    </source>
</evidence>
<organism evidence="4 5">
    <name type="scientific">Endozoicomonas lisbonensis</name>
    <dbReference type="NCBI Taxonomy" id="3120522"/>
    <lineage>
        <taxon>Bacteria</taxon>
        <taxon>Pseudomonadati</taxon>
        <taxon>Pseudomonadota</taxon>
        <taxon>Gammaproteobacteria</taxon>
        <taxon>Oceanospirillales</taxon>
        <taxon>Endozoicomonadaceae</taxon>
        <taxon>Endozoicomonas</taxon>
    </lineage>
</organism>
<dbReference type="Pfam" id="PF01073">
    <property type="entry name" value="3Beta_HSD"/>
    <property type="match status" value="1"/>
</dbReference>
<dbReference type="Proteomes" id="UP001549366">
    <property type="component" value="Unassembled WGS sequence"/>
</dbReference>
<sequence length="366" mass="40525">MNTINSLPAPVDPGKVLVTGGSGFLGSNLVQTLLNKGYNVRSFDRVKNTLEHPNLESLQGDIRNKEAVLLACEDIDTVFHTAAIIDIRSGSIVPEETRQLSYDVNLEGTKNVIESAMVNNIKRLVYTSSNSVVINGQPIVGGNESLPYVTEFRDLYTETKTKAEQLVLAANGTHGLYTCAIRPSGIWGPGDQTMFKLMIEQLVKGAFKALIGNGSACLDNSFIHNLVHGQILAARQLSEQGNAPGQAYFINDGEPVNMMEFSKTLVQALGYNYPGRRVSYRLVKQVFQVWEKLHLMIKLPEPPQTTLALERIGIDNYFSIEKARNELGYSPLFSTAEAWEQSMPYYRTLHETIRSRSKAGVKKKVA</sequence>
<evidence type="ECO:0000313" key="5">
    <source>
        <dbReference type="Proteomes" id="UP001549366"/>
    </source>
</evidence>
<comment type="similarity">
    <text evidence="1">Belongs to the 3-beta-HSD family.</text>
</comment>
<reference evidence="4 5" key="1">
    <citation type="submission" date="2024-06" db="EMBL/GenBank/DDBJ databases">
        <title>Genomic Encyclopedia of Type Strains, Phase V (KMG-V): Genome sequencing to study the core and pangenomes of soil and plant-associated prokaryotes.</title>
        <authorList>
            <person name="Whitman W."/>
        </authorList>
    </citation>
    <scope>NUCLEOTIDE SEQUENCE [LARGE SCALE GENOMIC DNA]</scope>
    <source>
        <strain evidence="4 5">NE40</strain>
    </source>
</reference>
<accession>A0ABV2SLM1</accession>
<comment type="caution">
    <text evidence="4">The sequence shown here is derived from an EMBL/GenBank/DDBJ whole genome shotgun (WGS) entry which is preliminary data.</text>
</comment>
<keyword evidence="5" id="KW-1185">Reference proteome</keyword>
<dbReference type="EC" id="1.1.1.145" evidence="4"/>
<dbReference type="GO" id="GO:0004769">
    <property type="term" value="F:steroid Delta-isomerase activity"/>
    <property type="evidence" value="ECO:0007669"/>
    <property type="project" value="UniProtKB-EC"/>
</dbReference>
<feature type="domain" description="3-beta hydroxysteroid dehydrogenase/isomerase" evidence="3">
    <location>
        <begin position="17"/>
        <end position="275"/>
    </location>
</feature>
<evidence type="ECO:0000259" key="3">
    <source>
        <dbReference type="Pfam" id="PF01073"/>
    </source>
</evidence>
<dbReference type="PANTHER" id="PTHR43245:SF51">
    <property type="entry name" value="SHORT CHAIN DEHYDROGENASE_REDUCTASE FAMILY 42E, MEMBER 2"/>
    <property type="match status" value="1"/>
</dbReference>
<dbReference type="Gene3D" id="3.40.50.720">
    <property type="entry name" value="NAD(P)-binding Rossmann-like Domain"/>
    <property type="match status" value="1"/>
</dbReference>
<dbReference type="RefSeq" id="WP_354016458.1">
    <property type="nucleotide sequence ID" value="NZ_JBEWTB010000002.1"/>
</dbReference>
<dbReference type="InterPro" id="IPR050177">
    <property type="entry name" value="Lipid_A_modif_metabolic_enz"/>
</dbReference>
<name>A0ABV2SLM1_9GAMM</name>
<evidence type="ECO:0000256" key="1">
    <source>
        <dbReference type="ARBA" id="ARBA00009219"/>
    </source>
</evidence>
<protein>
    <submittedName>
        <fullName evidence="4">3beta-hydroxy-delta5-steroid dehydrogenase/steroid delta-isomerase</fullName>
        <ecNumber evidence="4">1.1.1.145</ecNumber>
        <ecNumber evidence="4">5.3.3.1</ecNumber>
    </submittedName>
</protein>
<evidence type="ECO:0000256" key="2">
    <source>
        <dbReference type="ARBA" id="ARBA00023002"/>
    </source>
</evidence>
<proteinExistence type="inferred from homology"/>